<dbReference type="AlphaFoldDB" id="A0A8S1HYS2"/>
<sequence length="81" mass="8742">MIYNLVVDLRVNVVRYANRIEVKHGLYIALHKSVGVVSLGEDGSLSPPRLNVEANYMVCCAVASSPYRAAGGYFIASGRGL</sequence>
<gene>
    <name evidence="1" type="ORF">CAUJ_LOCUS14309</name>
</gene>
<keyword evidence="2" id="KW-1185">Reference proteome</keyword>
<proteinExistence type="predicted"/>
<dbReference type="EMBL" id="CAJGYM010000124">
    <property type="protein sequence ID" value="CAD6198403.1"/>
    <property type="molecule type" value="Genomic_DNA"/>
</dbReference>
<name>A0A8S1HYS2_9PELO</name>
<protein>
    <submittedName>
        <fullName evidence="1">Uncharacterized protein</fullName>
    </submittedName>
</protein>
<dbReference type="Proteomes" id="UP000835052">
    <property type="component" value="Unassembled WGS sequence"/>
</dbReference>
<evidence type="ECO:0000313" key="1">
    <source>
        <dbReference type="EMBL" id="CAD6198403.1"/>
    </source>
</evidence>
<reference evidence="1" key="1">
    <citation type="submission" date="2020-10" db="EMBL/GenBank/DDBJ databases">
        <authorList>
            <person name="Kikuchi T."/>
        </authorList>
    </citation>
    <scope>NUCLEOTIDE SEQUENCE</scope>
    <source>
        <strain evidence="1">NKZ352</strain>
    </source>
</reference>
<evidence type="ECO:0000313" key="2">
    <source>
        <dbReference type="Proteomes" id="UP000835052"/>
    </source>
</evidence>
<comment type="caution">
    <text evidence="1">The sequence shown here is derived from an EMBL/GenBank/DDBJ whole genome shotgun (WGS) entry which is preliminary data.</text>
</comment>
<organism evidence="1 2">
    <name type="scientific">Caenorhabditis auriculariae</name>
    <dbReference type="NCBI Taxonomy" id="2777116"/>
    <lineage>
        <taxon>Eukaryota</taxon>
        <taxon>Metazoa</taxon>
        <taxon>Ecdysozoa</taxon>
        <taxon>Nematoda</taxon>
        <taxon>Chromadorea</taxon>
        <taxon>Rhabditida</taxon>
        <taxon>Rhabditina</taxon>
        <taxon>Rhabditomorpha</taxon>
        <taxon>Rhabditoidea</taxon>
        <taxon>Rhabditidae</taxon>
        <taxon>Peloderinae</taxon>
        <taxon>Caenorhabditis</taxon>
    </lineage>
</organism>
<accession>A0A8S1HYS2</accession>